<keyword evidence="5" id="KW-1133">Transmembrane helix</keyword>
<evidence type="ECO:0000256" key="1">
    <source>
        <dbReference type="ARBA" id="ARBA00004127"/>
    </source>
</evidence>
<dbReference type="InterPro" id="IPR050173">
    <property type="entry name" value="ABC_transporter_C-like"/>
</dbReference>
<feature type="non-terminal residue" evidence="6">
    <location>
        <position position="197"/>
    </location>
</feature>
<dbReference type="PANTHER" id="PTHR24223">
    <property type="entry name" value="ATP-BINDING CASSETTE SUB-FAMILY C"/>
    <property type="match status" value="1"/>
</dbReference>
<gene>
    <name evidence="6" type="ORF">EZS28_048309</name>
</gene>
<dbReference type="PANTHER" id="PTHR24223:SF443">
    <property type="entry name" value="MULTIDRUG-RESISTANCE LIKE PROTEIN 1, ISOFORM I"/>
    <property type="match status" value="1"/>
</dbReference>
<dbReference type="GO" id="GO:0005524">
    <property type="term" value="F:ATP binding"/>
    <property type="evidence" value="ECO:0007669"/>
    <property type="project" value="UniProtKB-KW"/>
</dbReference>
<evidence type="ECO:0000256" key="2">
    <source>
        <dbReference type="ARBA" id="ARBA00022737"/>
    </source>
</evidence>
<accession>A0A5J4TCP7</accession>
<dbReference type="Proteomes" id="UP000324800">
    <property type="component" value="Unassembled WGS sequence"/>
</dbReference>
<dbReference type="InterPro" id="IPR027417">
    <property type="entry name" value="P-loop_NTPase"/>
</dbReference>
<protein>
    <recommendedName>
        <fullName evidence="8">ABC transporter domain-containing protein</fullName>
    </recommendedName>
</protein>
<proteinExistence type="predicted"/>
<dbReference type="AlphaFoldDB" id="A0A5J4TCP7"/>
<feature type="transmembrane region" description="Helical" evidence="5">
    <location>
        <begin position="21"/>
        <end position="43"/>
    </location>
</feature>
<evidence type="ECO:0008006" key="8">
    <source>
        <dbReference type="Google" id="ProtNLM"/>
    </source>
</evidence>
<reference evidence="6 7" key="1">
    <citation type="submission" date="2019-03" db="EMBL/GenBank/DDBJ databases">
        <title>Single cell metagenomics reveals metabolic interactions within the superorganism composed of flagellate Streblomastix strix and complex community of Bacteroidetes bacteria on its surface.</title>
        <authorList>
            <person name="Treitli S.C."/>
            <person name="Kolisko M."/>
            <person name="Husnik F."/>
            <person name="Keeling P."/>
            <person name="Hampl V."/>
        </authorList>
    </citation>
    <scope>NUCLEOTIDE SEQUENCE [LARGE SCALE GENOMIC DNA]</scope>
    <source>
        <strain evidence="6">ST1C</strain>
    </source>
</reference>
<keyword evidence="2" id="KW-0677">Repeat</keyword>
<dbReference type="OrthoDB" id="6500128at2759"/>
<organism evidence="6 7">
    <name type="scientific">Streblomastix strix</name>
    <dbReference type="NCBI Taxonomy" id="222440"/>
    <lineage>
        <taxon>Eukaryota</taxon>
        <taxon>Metamonada</taxon>
        <taxon>Preaxostyla</taxon>
        <taxon>Oxymonadida</taxon>
        <taxon>Streblomastigidae</taxon>
        <taxon>Streblomastix</taxon>
    </lineage>
</organism>
<dbReference type="GO" id="GO:0012505">
    <property type="term" value="C:endomembrane system"/>
    <property type="evidence" value="ECO:0007669"/>
    <property type="project" value="UniProtKB-SubCell"/>
</dbReference>
<evidence type="ECO:0000256" key="4">
    <source>
        <dbReference type="ARBA" id="ARBA00022840"/>
    </source>
</evidence>
<comment type="subcellular location">
    <subcellularLocation>
        <location evidence="1">Endomembrane system</location>
        <topology evidence="1">Multi-pass membrane protein</topology>
    </subcellularLocation>
</comment>
<feature type="transmembrane region" description="Helical" evidence="5">
    <location>
        <begin position="49"/>
        <end position="71"/>
    </location>
</feature>
<evidence type="ECO:0000313" key="6">
    <source>
        <dbReference type="EMBL" id="KAA6356164.1"/>
    </source>
</evidence>
<evidence type="ECO:0000313" key="7">
    <source>
        <dbReference type="Proteomes" id="UP000324800"/>
    </source>
</evidence>
<name>A0A5J4TCP7_9EUKA</name>
<sequence>MESIARSPILSHFSEIISGAATSYGMIVSSLLMCGIVVIGWNLMSPSTLAVAINAGFTFSFVGTFIIQYNIELEARMTNYQRISFYTTNLPQELSYVKNKIKSISQINNLSTVSKCQAVLKQEMQLTQYDLNQTIRRYENGEIIPGCNWPETGRIQFKNVTFRQRHGLPFVLKDISFDLLGGEKIGVCGRTGAGKSS</sequence>
<keyword evidence="4" id="KW-0067">ATP-binding</keyword>
<dbReference type="Gene3D" id="3.40.50.300">
    <property type="entry name" value="P-loop containing nucleotide triphosphate hydrolases"/>
    <property type="match status" value="1"/>
</dbReference>
<keyword evidence="3" id="KW-0547">Nucleotide-binding</keyword>
<evidence type="ECO:0000256" key="5">
    <source>
        <dbReference type="SAM" id="Phobius"/>
    </source>
</evidence>
<dbReference type="SUPFAM" id="SSF52540">
    <property type="entry name" value="P-loop containing nucleoside triphosphate hydrolases"/>
    <property type="match status" value="1"/>
</dbReference>
<dbReference type="GO" id="GO:0016020">
    <property type="term" value="C:membrane"/>
    <property type="evidence" value="ECO:0007669"/>
    <property type="project" value="TreeGrafter"/>
</dbReference>
<evidence type="ECO:0000256" key="3">
    <source>
        <dbReference type="ARBA" id="ARBA00022741"/>
    </source>
</evidence>
<keyword evidence="5" id="KW-0472">Membrane</keyword>
<dbReference type="GO" id="GO:0042626">
    <property type="term" value="F:ATPase-coupled transmembrane transporter activity"/>
    <property type="evidence" value="ECO:0007669"/>
    <property type="project" value="TreeGrafter"/>
</dbReference>
<dbReference type="EMBL" id="SNRW01033433">
    <property type="protein sequence ID" value="KAA6356164.1"/>
    <property type="molecule type" value="Genomic_DNA"/>
</dbReference>
<keyword evidence="5" id="KW-0812">Transmembrane</keyword>
<comment type="caution">
    <text evidence="6">The sequence shown here is derived from an EMBL/GenBank/DDBJ whole genome shotgun (WGS) entry which is preliminary data.</text>
</comment>